<dbReference type="Pfam" id="PF10043">
    <property type="entry name" value="DUF2279"/>
    <property type="match status" value="1"/>
</dbReference>
<evidence type="ECO:0000313" key="3">
    <source>
        <dbReference type="Proteomes" id="UP000276295"/>
    </source>
</evidence>
<organism evidence="2 3">
    <name type="scientific">Buttiauxella izardii</name>
    <dbReference type="NCBI Taxonomy" id="82991"/>
    <lineage>
        <taxon>Bacteria</taxon>
        <taxon>Pseudomonadati</taxon>
        <taxon>Pseudomonadota</taxon>
        <taxon>Gammaproteobacteria</taxon>
        <taxon>Enterobacterales</taxon>
        <taxon>Enterobacteriaceae</taxon>
        <taxon>Buttiauxella</taxon>
    </lineage>
</organism>
<dbReference type="PIRSF" id="PIRSF034456">
    <property type="entry name" value="UCP034456"/>
    <property type="match status" value="1"/>
</dbReference>
<dbReference type="PROSITE" id="PS51257">
    <property type="entry name" value="PROKAR_LIPOPROTEIN"/>
    <property type="match status" value="1"/>
</dbReference>
<dbReference type="AlphaFoldDB" id="A0A3A5JR63"/>
<dbReference type="PANTHER" id="PTHR35462">
    <property type="match status" value="1"/>
</dbReference>
<dbReference type="PANTHER" id="PTHR35462:SF2">
    <property type="entry name" value="TRANSMEMBRANE PROTEIN"/>
    <property type="match status" value="1"/>
</dbReference>
<protein>
    <submittedName>
        <fullName evidence="2">YfiM family lipoprotein</fullName>
    </submittedName>
</protein>
<feature type="chain" id="PRO_5017477596" evidence="1">
    <location>
        <begin position="20"/>
        <end position="106"/>
    </location>
</feature>
<dbReference type="NCBIfam" id="NF008028">
    <property type="entry name" value="PRK10759.1"/>
    <property type="match status" value="1"/>
</dbReference>
<dbReference type="OrthoDB" id="5625403at2"/>
<feature type="signal peptide" evidence="1">
    <location>
        <begin position="1"/>
        <end position="19"/>
    </location>
</feature>
<name>A0A3A5JR63_9ENTR</name>
<keyword evidence="3" id="KW-1185">Reference proteome</keyword>
<reference evidence="2 3" key="1">
    <citation type="submission" date="2018-09" db="EMBL/GenBank/DDBJ databases">
        <title>Draft genome sequence of Buttiauxella izardii CCUG 35510T.</title>
        <authorList>
            <person name="Salva-Serra F."/>
            <person name="Marathe N."/>
            <person name="Moore E."/>
            <person name="Stadler-Svensson L."/>
            <person name="Engstrom-Jakobsson H."/>
        </authorList>
    </citation>
    <scope>NUCLEOTIDE SEQUENCE [LARGE SCALE GENOMIC DNA]</scope>
    <source>
        <strain evidence="2 3">CCUG 35510</strain>
    </source>
</reference>
<keyword evidence="1" id="KW-0732">Signal</keyword>
<proteinExistence type="predicted"/>
<dbReference type="Proteomes" id="UP000276295">
    <property type="component" value="Unassembled WGS sequence"/>
</dbReference>
<gene>
    <name evidence="2" type="ORF">D6029_14140</name>
</gene>
<dbReference type="InterPro" id="IPR018736">
    <property type="entry name" value="DUF2279_periplasmic_lipo"/>
</dbReference>
<evidence type="ECO:0000313" key="2">
    <source>
        <dbReference type="EMBL" id="RJT21442.1"/>
    </source>
</evidence>
<accession>A0A3A5JR63</accession>
<comment type="caution">
    <text evidence="2">The sequence shown here is derived from an EMBL/GenBank/DDBJ whole genome shotgun (WGS) entry which is preliminary data.</text>
</comment>
<dbReference type="InterPro" id="IPR017028">
    <property type="entry name" value="UCP034456"/>
</dbReference>
<sequence length="106" mass="11786">MFRFLLPSVFLLSGCSHMAQDQWHGQDKAQHFIASAILSAAGNEYGHHQNWSDSRSANFGFLFSVSLGATKELWDSREAGSGWSWKDFTWDVAGAATGYAIWQLAN</sequence>
<keyword evidence="2" id="KW-0449">Lipoprotein</keyword>
<dbReference type="RefSeq" id="WP_120065356.1">
    <property type="nucleotide sequence ID" value="NZ_QZWH01000030.1"/>
</dbReference>
<dbReference type="EMBL" id="QZWH01000030">
    <property type="protein sequence ID" value="RJT21442.1"/>
    <property type="molecule type" value="Genomic_DNA"/>
</dbReference>
<evidence type="ECO:0000256" key="1">
    <source>
        <dbReference type="SAM" id="SignalP"/>
    </source>
</evidence>